<dbReference type="RefSeq" id="WP_045163485.1">
    <property type="nucleotide sequence ID" value="NZ_JYHV01000034.1"/>
</dbReference>
<organism evidence="7 8">
    <name type="scientific">Stutzerimonas stutzeri</name>
    <name type="common">Pseudomonas stutzeri</name>
    <dbReference type="NCBI Taxonomy" id="316"/>
    <lineage>
        <taxon>Bacteria</taxon>
        <taxon>Pseudomonadati</taxon>
        <taxon>Pseudomonadota</taxon>
        <taxon>Gammaproteobacteria</taxon>
        <taxon>Pseudomonadales</taxon>
        <taxon>Pseudomonadaceae</taxon>
        <taxon>Stutzerimonas</taxon>
    </lineage>
</organism>
<keyword evidence="5 6" id="KW-0472">Membrane</keyword>
<evidence type="ECO:0000256" key="5">
    <source>
        <dbReference type="ARBA" id="ARBA00023136"/>
    </source>
</evidence>
<evidence type="ECO:0000256" key="1">
    <source>
        <dbReference type="ARBA" id="ARBA00004167"/>
    </source>
</evidence>
<comment type="subcellular location">
    <subcellularLocation>
        <location evidence="1">Membrane</location>
        <topology evidence="1">Single-pass membrane protein</topology>
    </subcellularLocation>
</comment>
<keyword evidence="2" id="KW-0488">Methylation</keyword>
<dbReference type="EMBL" id="JYHV01000034">
    <property type="protein sequence ID" value="KJH80039.1"/>
    <property type="molecule type" value="Genomic_DNA"/>
</dbReference>
<feature type="transmembrane region" description="Helical" evidence="6">
    <location>
        <begin position="6"/>
        <end position="28"/>
    </location>
</feature>
<dbReference type="PATRIC" id="fig|316.101.peg.2368"/>
<keyword evidence="4 6" id="KW-1133">Transmembrane helix</keyword>
<dbReference type="Pfam" id="PF07963">
    <property type="entry name" value="N_methyl"/>
    <property type="match status" value="1"/>
</dbReference>
<accession>A0A0D9AH51</accession>
<dbReference type="Gene3D" id="3.30.700.10">
    <property type="entry name" value="Glycoprotein, Type 4 Pilin"/>
    <property type="match status" value="1"/>
</dbReference>
<dbReference type="InterPro" id="IPR012902">
    <property type="entry name" value="N_methyl_site"/>
</dbReference>
<dbReference type="PANTHER" id="PTHR30093:SF44">
    <property type="entry name" value="TYPE II SECRETION SYSTEM CORE PROTEIN G"/>
    <property type="match status" value="1"/>
</dbReference>
<reference evidence="7 8" key="1">
    <citation type="submission" date="2015-02" db="EMBL/GenBank/DDBJ databases">
        <title>Draft genome sequence of Pseudomonas stutzeri NT0128 isolated from wheat (Triticum turgidum) rhizosphere.</title>
        <authorList>
            <person name="Tovi N."/>
            <person name="Frenk S."/>
            <person name="Hadar Y."/>
            <person name="Minz D."/>
        </authorList>
    </citation>
    <scope>NUCLEOTIDE SEQUENCE [LARGE SCALE GENOMIC DNA]</scope>
    <source>
        <strain evidence="7 8">NT0128</strain>
    </source>
</reference>
<dbReference type="PANTHER" id="PTHR30093">
    <property type="entry name" value="GENERAL SECRETION PATHWAY PROTEIN G"/>
    <property type="match status" value="1"/>
</dbReference>
<dbReference type="AlphaFoldDB" id="A0A0D9AH51"/>
<evidence type="ECO:0000313" key="7">
    <source>
        <dbReference type="EMBL" id="KJH80039.1"/>
    </source>
</evidence>
<keyword evidence="3 6" id="KW-0812">Transmembrane</keyword>
<proteinExistence type="predicted"/>
<evidence type="ECO:0000256" key="4">
    <source>
        <dbReference type="ARBA" id="ARBA00022989"/>
    </source>
</evidence>
<dbReference type="GO" id="GO:0016020">
    <property type="term" value="C:membrane"/>
    <property type="evidence" value="ECO:0007669"/>
    <property type="project" value="UniProtKB-SubCell"/>
</dbReference>
<gene>
    <name evidence="7" type="ORF">UF78_17460</name>
</gene>
<protein>
    <submittedName>
        <fullName evidence="7">Tfp structural protein</fullName>
    </submittedName>
</protein>
<evidence type="ECO:0000256" key="6">
    <source>
        <dbReference type="SAM" id="Phobius"/>
    </source>
</evidence>
<evidence type="ECO:0000313" key="8">
    <source>
        <dbReference type="Proteomes" id="UP000032487"/>
    </source>
</evidence>
<dbReference type="NCBIfam" id="TIGR02532">
    <property type="entry name" value="IV_pilin_GFxxxE"/>
    <property type="match status" value="1"/>
</dbReference>
<dbReference type="OrthoDB" id="115249at2"/>
<dbReference type="PROSITE" id="PS00409">
    <property type="entry name" value="PROKAR_NTER_METHYL"/>
    <property type="match status" value="1"/>
</dbReference>
<sequence>MKSKLSGFTLIELMIVVAIVGILAALAIPKFSEYRAKANDSNTQADVRNTIWIMSSAIGK</sequence>
<dbReference type="InterPro" id="IPR045584">
    <property type="entry name" value="Pilin-like"/>
</dbReference>
<evidence type="ECO:0000256" key="2">
    <source>
        <dbReference type="ARBA" id="ARBA00022481"/>
    </source>
</evidence>
<comment type="caution">
    <text evidence="7">The sequence shown here is derived from an EMBL/GenBank/DDBJ whole genome shotgun (WGS) entry which is preliminary data.</text>
</comment>
<dbReference type="SUPFAM" id="SSF54523">
    <property type="entry name" value="Pili subunits"/>
    <property type="match status" value="1"/>
</dbReference>
<dbReference type="Proteomes" id="UP000032487">
    <property type="component" value="Unassembled WGS sequence"/>
</dbReference>
<evidence type="ECO:0000256" key="3">
    <source>
        <dbReference type="ARBA" id="ARBA00022692"/>
    </source>
</evidence>
<name>A0A0D9AH51_STUST</name>